<evidence type="ECO:0000313" key="7">
    <source>
        <dbReference type="EMBL" id="KPP95522.1"/>
    </source>
</evidence>
<dbReference type="EMBL" id="FBYC01000004">
    <property type="protein sequence ID" value="CUX82152.1"/>
    <property type="molecule type" value="Genomic_DNA"/>
</dbReference>
<name>A0A0P7W674_9RHOB</name>
<organism evidence="7 8">
    <name type="scientific">Roseibaca calidilacus</name>
    <dbReference type="NCBI Taxonomy" id="1666912"/>
    <lineage>
        <taxon>Bacteria</taxon>
        <taxon>Pseudomonadati</taxon>
        <taxon>Pseudomonadota</taxon>
        <taxon>Alphaproteobacteria</taxon>
        <taxon>Rhodobacterales</taxon>
        <taxon>Paracoccaceae</taxon>
        <taxon>Roseinatronobacter</taxon>
    </lineage>
</organism>
<dbReference type="InterPro" id="IPR058245">
    <property type="entry name" value="NreC/VraR/RcsB-like_REC"/>
</dbReference>
<dbReference type="GO" id="GO:0006355">
    <property type="term" value="P:regulation of DNA-templated transcription"/>
    <property type="evidence" value="ECO:0007669"/>
    <property type="project" value="InterPro"/>
</dbReference>
<feature type="modified residue" description="4-aspartylphosphate" evidence="3">
    <location>
        <position position="64"/>
    </location>
</feature>
<evidence type="ECO:0000259" key="5">
    <source>
        <dbReference type="PROSITE" id="PS50110"/>
    </source>
</evidence>
<dbReference type="InterPro" id="IPR000792">
    <property type="entry name" value="Tscrpt_reg_LuxR_C"/>
</dbReference>
<feature type="domain" description="Response regulatory" evidence="5">
    <location>
        <begin position="13"/>
        <end position="129"/>
    </location>
</feature>
<evidence type="ECO:0000256" key="2">
    <source>
        <dbReference type="ARBA" id="ARBA00023125"/>
    </source>
</evidence>
<dbReference type="SMART" id="SM00421">
    <property type="entry name" value="HTH_LUXR"/>
    <property type="match status" value="1"/>
</dbReference>
<dbReference type="AlphaFoldDB" id="A0A0P7W674"/>
<dbReference type="Pfam" id="PF00072">
    <property type="entry name" value="Response_reg"/>
    <property type="match status" value="1"/>
</dbReference>
<gene>
    <name evidence="6" type="ORF">Ga0058931_2198</name>
    <name evidence="7" type="ORF">HLUCCA05_02375</name>
</gene>
<dbReference type="SUPFAM" id="SSF52172">
    <property type="entry name" value="CheY-like"/>
    <property type="match status" value="1"/>
</dbReference>
<accession>A0A0P7W674</accession>
<dbReference type="GO" id="GO:0000160">
    <property type="term" value="P:phosphorelay signal transduction system"/>
    <property type="evidence" value="ECO:0007669"/>
    <property type="project" value="InterPro"/>
</dbReference>
<dbReference type="SMART" id="SM00448">
    <property type="entry name" value="REC"/>
    <property type="match status" value="1"/>
</dbReference>
<dbReference type="CDD" id="cd06170">
    <property type="entry name" value="LuxR_C_like"/>
    <property type="match status" value="1"/>
</dbReference>
<dbReference type="RefSeq" id="WP_245638807.1">
    <property type="nucleotide sequence ID" value="NZ_FBYC01000004.1"/>
</dbReference>
<proteinExistence type="predicted"/>
<dbReference type="InterPro" id="IPR051015">
    <property type="entry name" value="EvgA-like"/>
</dbReference>
<feature type="domain" description="HTH luxR-type" evidence="4">
    <location>
        <begin position="147"/>
        <end position="212"/>
    </location>
</feature>
<dbReference type="Gene3D" id="3.40.50.2300">
    <property type="match status" value="1"/>
</dbReference>
<dbReference type="Proteomes" id="UP000050413">
    <property type="component" value="Unassembled WGS sequence"/>
</dbReference>
<keyword evidence="1 3" id="KW-0597">Phosphoprotein</keyword>
<dbReference type="InterPro" id="IPR011006">
    <property type="entry name" value="CheY-like_superfamily"/>
</dbReference>
<sequence>MGDFKDNIANQARILLADDHSLLCDTLSLFLSSDGKATVTTASSYDEAAAIAERDGPFDLILLDYRMPGMNGLGGLKDAISRKLAPHVAIISGDFNRAFVEDVVAAGASGFLPKSLSAKSMRNAIYFMLMGEVYLPAELMQEAGQPSDPLLRNLTKRELQVLRGLCEGKSNKEIALELTVSEATIKLHVTTLCRRLNVSNRTQAALVARDRGFS</sequence>
<evidence type="ECO:0000313" key="8">
    <source>
        <dbReference type="Proteomes" id="UP000050413"/>
    </source>
</evidence>
<dbReference type="Pfam" id="PF00196">
    <property type="entry name" value="GerE"/>
    <property type="match status" value="1"/>
</dbReference>
<dbReference type="PROSITE" id="PS50110">
    <property type="entry name" value="RESPONSE_REGULATORY"/>
    <property type="match status" value="1"/>
</dbReference>
<evidence type="ECO:0000259" key="4">
    <source>
        <dbReference type="PROSITE" id="PS50043"/>
    </source>
</evidence>
<dbReference type="InterPro" id="IPR001789">
    <property type="entry name" value="Sig_transdc_resp-reg_receiver"/>
</dbReference>
<dbReference type="PANTHER" id="PTHR45566:SF2">
    <property type="entry name" value="NARL SUBFAMILY"/>
    <property type="match status" value="1"/>
</dbReference>
<dbReference type="PROSITE" id="PS50043">
    <property type="entry name" value="HTH_LUXR_2"/>
    <property type="match status" value="1"/>
</dbReference>
<dbReference type="Gene3D" id="1.10.10.10">
    <property type="entry name" value="Winged helix-like DNA-binding domain superfamily/Winged helix DNA-binding domain"/>
    <property type="match status" value="1"/>
</dbReference>
<comment type="caution">
    <text evidence="7">The sequence shown here is derived from an EMBL/GenBank/DDBJ whole genome shotgun (WGS) entry which is preliminary data.</text>
</comment>
<dbReference type="GO" id="GO:0003677">
    <property type="term" value="F:DNA binding"/>
    <property type="evidence" value="ECO:0007669"/>
    <property type="project" value="UniProtKB-KW"/>
</dbReference>
<dbReference type="Proteomes" id="UP000182045">
    <property type="component" value="Unassembled WGS sequence"/>
</dbReference>
<keyword evidence="2" id="KW-0238">DNA-binding</keyword>
<evidence type="ECO:0000313" key="9">
    <source>
        <dbReference type="Proteomes" id="UP000182045"/>
    </source>
</evidence>
<reference evidence="7 8" key="1">
    <citation type="submission" date="2015-09" db="EMBL/GenBank/DDBJ databases">
        <title>Identification and resolution of microdiversity through metagenomic sequencing of parallel consortia.</title>
        <authorList>
            <person name="Nelson W.C."/>
            <person name="Romine M.F."/>
            <person name="Lindemann S.R."/>
        </authorList>
    </citation>
    <scope>NUCLEOTIDE SEQUENCE [LARGE SCALE GENOMIC DNA]</scope>
    <source>
        <strain evidence="7">HL-91</strain>
    </source>
</reference>
<evidence type="ECO:0000256" key="3">
    <source>
        <dbReference type="PROSITE-ProRule" id="PRU00169"/>
    </source>
</evidence>
<dbReference type="SUPFAM" id="SSF46894">
    <property type="entry name" value="C-terminal effector domain of the bipartite response regulators"/>
    <property type="match status" value="1"/>
</dbReference>
<dbReference type="PANTHER" id="PTHR45566">
    <property type="entry name" value="HTH-TYPE TRANSCRIPTIONAL REGULATOR YHJB-RELATED"/>
    <property type="match status" value="1"/>
</dbReference>
<dbReference type="STRING" id="1666912.Ga0058931_2198"/>
<dbReference type="InterPro" id="IPR016032">
    <property type="entry name" value="Sig_transdc_resp-reg_C-effctor"/>
</dbReference>
<keyword evidence="9" id="KW-1185">Reference proteome</keyword>
<evidence type="ECO:0000313" key="6">
    <source>
        <dbReference type="EMBL" id="CUX82152.1"/>
    </source>
</evidence>
<dbReference type="EMBL" id="LJSG01000002">
    <property type="protein sequence ID" value="KPP95522.1"/>
    <property type="molecule type" value="Genomic_DNA"/>
</dbReference>
<protein>
    <submittedName>
        <fullName evidence="7">Two component signal transduction system LuxR family response regulator</fullName>
    </submittedName>
    <submittedName>
        <fullName evidence="6">Two component transcriptional regulator, LuxR family</fullName>
    </submittedName>
</protein>
<evidence type="ECO:0000256" key="1">
    <source>
        <dbReference type="ARBA" id="ARBA00022553"/>
    </source>
</evidence>
<reference evidence="6 9" key="2">
    <citation type="submission" date="2016-01" db="EMBL/GenBank/DDBJ databases">
        <authorList>
            <person name="Varghese N."/>
        </authorList>
    </citation>
    <scope>NUCLEOTIDE SEQUENCE [LARGE SCALE GENOMIC DNA]</scope>
    <source>
        <strain evidence="6 9">HL-91</strain>
    </source>
</reference>
<dbReference type="InterPro" id="IPR036388">
    <property type="entry name" value="WH-like_DNA-bd_sf"/>
</dbReference>
<dbReference type="CDD" id="cd17535">
    <property type="entry name" value="REC_NarL-like"/>
    <property type="match status" value="1"/>
</dbReference>
<dbReference type="PRINTS" id="PR00038">
    <property type="entry name" value="HTHLUXR"/>
</dbReference>